<accession>A0A1Y6BE17</accession>
<feature type="region of interest" description="Disordered" evidence="1">
    <location>
        <begin position="1"/>
        <end position="21"/>
    </location>
</feature>
<keyword evidence="4" id="KW-1185">Reference proteome</keyword>
<organism evidence="3 4">
    <name type="scientific">Tistlia consotensis USBA 355</name>
    <dbReference type="NCBI Taxonomy" id="560819"/>
    <lineage>
        <taxon>Bacteria</taxon>
        <taxon>Pseudomonadati</taxon>
        <taxon>Pseudomonadota</taxon>
        <taxon>Alphaproteobacteria</taxon>
        <taxon>Rhodospirillales</taxon>
        <taxon>Rhodovibrionaceae</taxon>
        <taxon>Tistlia</taxon>
    </lineage>
</organism>
<proteinExistence type="predicted"/>
<dbReference type="Pfam" id="PF21689">
    <property type="entry name" value="TorS_sensor_domain"/>
    <property type="match status" value="1"/>
</dbReference>
<evidence type="ECO:0000313" key="3">
    <source>
        <dbReference type="EMBL" id="SMF06782.1"/>
    </source>
</evidence>
<feature type="transmembrane region" description="Helical" evidence="2">
    <location>
        <begin position="38"/>
        <end position="58"/>
    </location>
</feature>
<protein>
    <recommendedName>
        <fullName evidence="5">Methyl-accepting chemotaxis protein</fullName>
    </recommendedName>
</protein>
<evidence type="ECO:0000313" key="4">
    <source>
        <dbReference type="Proteomes" id="UP000192917"/>
    </source>
</evidence>
<dbReference type="AlphaFoldDB" id="A0A1Y6BE17"/>
<keyword evidence="2" id="KW-0472">Membrane</keyword>
<gene>
    <name evidence="3" type="ORF">SAMN05428998_1041</name>
</gene>
<dbReference type="Gene3D" id="1.20.58.920">
    <property type="match status" value="1"/>
</dbReference>
<keyword evidence="2" id="KW-0812">Transmembrane</keyword>
<evidence type="ECO:0000256" key="1">
    <source>
        <dbReference type="SAM" id="MobiDB-lite"/>
    </source>
</evidence>
<keyword evidence="2" id="KW-1133">Transmembrane helix</keyword>
<sequence length="472" mass="48845">MTTEETTVPDAEQRDEDSRTVRAARTAGKPAFGIAPRLFLAFGCVAALILLACGVALVSGRNVQKSFSVATDRSVPAMSEALTLQSNAASLAAAAPLLAAANSDAERQAALDRLNDRWAALEAGVDKLEKLGARPERIEAIRGSTTALAGATGNLNKAVVAELKLSSAIAERRAAVEAAQDALLETTDKVAEQASTDTSISGVATGMHLEDGVKKLFAEQVPQFRQVIETSAAAERLGKLLVLASAAGDAAELDRLAGAFQKDLETLKAGIAALPEGDWSKPLAEQLTALQALGSGPDSIFDQRRAQLAAGTAGGGALAELRSRVEAATDALGAQLTPALEKVQADLAAAGKETAAKGSGAIRTLMDHGVKNLQGILTMKAEANRMAGLMGQATTAPDAEALKKLKADFGTRAALSAMALLRAADVRDKVEEKRAALQALGEKAGNVFELRSEQLAAQRQAEQALSESRQAA</sequence>
<name>A0A1Y6BE17_9PROT</name>
<dbReference type="InterPro" id="IPR038188">
    <property type="entry name" value="TorS_sensor_sf"/>
</dbReference>
<evidence type="ECO:0000256" key="2">
    <source>
        <dbReference type="SAM" id="Phobius"/>
    </source>
</evidence>
<dbReference type="RefSeq" id="WP_143596171.1">
    <property type="nucleotide sequence ID" value="NZ_FWZX01000004.1"/>
</dbReference>
<reference evidence="3 4" key="1">
    <citation type="submission" date="2017-04" db="EMBL/GenBank/DDBJ databases">
        <authorList>
            <person name="Afonso C.L."/>
            <person name="Miller P.J."/>
            <person name="Scott M.A."/>
            <person name="Spackman E."/>
            <person name="Goraichik I."/>
            <person name="Dimitrov K.M."/>
            <person name="Suarez D.L."/>
            <person name="Swayne D.E."/>
        </authorList>
    </citation>
    <scope>NUCLEOTIDE SEQUENCE [LARGE SCALE GENOMIC DNA]</scope>
    <source>
        <strain evidence="3 4">USBA 355</strain>
    </source>
</reference>
<dbReference type="STRING" id="560819.SAMN05428998_1041"/>
<dbReference type="EMBL" id="FWZX01000004">
    <property type="protein sequence ID" value="SMF06782.1"/>
    <property type="molecule type" value="Genomic_DNA"/>
</dbReference>
<feature type="non-terminal residue" evidence="3">
    <location>
        <position position="472"/>
    </location>
</feature>
<dbReference type="Proteomes" id="UP000192917">
    <property type="component" value="Unassembled WGS sequence"/>
</dbReference>
<evidence type="ECO:0008006" key="5">
    <source>
        <dbReference type="Google" id="ProtNLM"/>
    </source>
</evidence>